<reference evidence="1 2" key="1">
    <citation type="submission" date="2016-10" db="EMBL/GenBank/DDBJ databases">
        <authorList>
            <person name="de Groot N.N."/>
        </authorList>
    </citation>
    <scope>NUCLEOTIDE SEQUENCE [LARGE SCALE GENOMIC DNA]</scope>
    <source>
        <strain evidence="1 2">DSM 24015</strain>
    </source>
</reference>
<dbReference type="EMBL" id="FNAS01000016">
    <property type="protein sequence ID" value="SDE64322.1"/>
    <property type="molecule type" value="Genomic_DNA"/>
</dbReference>
<dbReference type="AlphaFoldDB" id="A0A1G7EL22"/>
<name>A0A1G7EL22_9FLAO</name>
<proteinExistence type="predicted"/>
<sequence length="73" mass="8704">MMALGCFFLREAKMLKIEEKYTLVNENRDKIPVTIYSIYMRGDEKGNIYKILIFLIKNLKWDAVSLLLFLNIR</sequence>
<accession>A0A1G7EL22</accession>
<dbReference type="Proteomes" id="UP000198517">
    <property type="component" value="Unassembled WGS sequence"/>
</dbReference>
<gene>
    <name evidence="1" type="ORF">SAMN05421544_11637</name>
</gene>
<evidence type="ECO:0000313" key="1">
    <source>
        <dbReference type="EMBL" id="SDE64322.1"/>
    </source>
</evidence>
<dbReference type="STRING" id="1071918.SAMN05421544_11637"/>
<evidence type="ECO:0000313" key="2">
    <source>
        <dbReference type="Proteomes" id="UP000198517"/>
    </source>
</evidence>
<keyword evidence="2" id="KW-1185">Reference proteome</keyword>
<protein>
    <submittedName>
        <fullName evidence="1">Uncharacterized protein</fullName>
    </submittedName>
</protein>
<organism evidence="1 2">
    <name type="scientific">Riemerella columbipharyngis</name>
    <dbReference type="NCBI Taxonomy" id="1071918"/>
    <lineage>
        <taxon>Bacteria</taxon>
        <taxon>Pseudomonadati</taxon>
        <taxon>Bacteroidota</taxon>
        <taxon>Flavobacteriia</taxon>
        <taxon>Flavobacteriales</taxon>
        <taxon>Weeksellaceae</taxon>
        <taxon>Riemerella</taxon>
    </lineage>
</organism>